<comment type="caution">
    <text evidence="1">The sequence shown here is derived from an EMBL/GenBank/DDBJ whole genome shotgun (WGS) entry which is preliminary data.</text>
</comment>
<dbReference type="RefSeq" id="XP_060417863.1">
    <property type="nucleotide sequence ID" value="XM_060559827.1"/>
</dbReference>
<dbReference type="EMBL" id="JAHLJV010000009">
    <property type="protein sequence ID" value="KAK1597049.1"/>
    <property type="molecule type" value="Genomic_DNA"/>
</dbReference>
<protein>
    <submittedName>
        <fullName evidence="1">Uncharacterized protein</fullName>
    </submittedName>
</protein>
<reference evidence="1" key="1">
    <citation type="submission" date="2021-06" db="EMBL/GenBank/DDBJ databases">
        <title>Comparative genomics, transcriptomics and evolutionary studies reveal genomic signatures of adaptation to plant cell wall in hemibiotrophic fungi.</title>
        <authorList>
            <consortium name="DOE Joint Genome Institute"/>
            <person name="Baroncelli R."/>
            <person name="Diaz J.F."/>
            <person name="Benocci T."/>
            <person name="Peng M."/>
            <person name="Battaglia E."/>
            <person name="Haridas S."/>
            <person name="Andreopoulos W."/>
            <person name="Labutti K."/>
            <person name="Pangilinan J."/>
            <person name="Floch G.L."/>
            <person name="Makela M.R."/>
            <person name="Henrissat B."/>
            <person name="Grigoriev I.V."/>
            <person name="Crouch J.A."/>
            <person name="De Vries R.P."/>
            <person name="Sukno S.A."/>
            <person name="Thon M.R."/>
        </authorList>
    </citation>
    <scope>NUCLEOTIDE SEQUENCE</scope>
    <source>
        <strain evidence="1">CBS 125086</strain>
    </source>
</reference>
<proteinExistence type="predicted"/>
<gene>
    <name evidence="1" type="ORF">LY79DRAFT_576809</name>
</gene>
<dbReference type="Proteomes" id="UP001230504">
    <property type="component" value="Unassembled WGS sequence"/>
</dbReference>
<sequence>MTQRRSVVKTRANTEGWDGRWKFPSVFFRASLVFLEASMDEKEVIRKVHPVGKWQRRQAHKAGLGQPATALGRARPWNGLRSDERSNAELLPRDQVVLFVQLRTGYTLYEPSSGLFWELIQTQRRGFAKAHGVYMARRGKSYGARNTERTTTSYGSATDNWGHEERGGLCFDLHRPIVSSRFSHYLE</sequence>
<organism evidence="1 2">
    <name type="scientific">Colletotrichum navitas</name>
    <dbReference type="NCBI Taxonomy" id="681940"/>
    <lineage>
        <taxon>Eukaryota</taxon>
        <taxon>Fungi</taxon>
        <taxon>Dikarya</taxon>
        <taxon>Ascomycota</taxon>
        <taxon>Pezizomycotina</taxon>
        <taxon>Sordariomycetes</taxon>
        <taxon>Hypocreomycetidae</taxon>
        <taxon>Glomerellales</taxon>
        <taxon>Glomerellaceae</taxon>
        <taxon>Colletotrichum</taxon>
        <taxon>Colletotrichum graminicola species complex</taxon>
    </lineage>
</organism>
<evidence type="ECO:0000313" key="1">
    <source>
        <dbReference type="EMBL" id="KAK1597049.1"/>
    </source>
</evidence>
<keyword evidence="2" id="KW-1185">Reference proteome</keyword>
<evidence type="ECO:0000313" key="2">
    <source>
        <dbReference type="Proteomes" id="UP001230504"/>
    </source>
</evidence>
<name>A0AAD8V8L6_9PEZI</name>
<accession>A0AAD8V8L6</accession>
<dbReference type="GeneID" id="85444067"/>
<dbReference type="AlphaFoldDB" id="A0AAD8V8L6"/>